<dbReference type="PANTHER" id="PTHR38431">
    <property type="entry name" value="BLL2305 PROTEIN"/>
    <property type="match status" value="1"/>
</dbReference>
<comment type="caution">
    <text evidence="3">The sequence shown here is derived from an EMBL/GenBank/DDBJ whole genome shotgun (WGS) entry which is preliminary data.</text>
</comment>
<dbReference type="SUPFAM" id="SSF46785">
    <property type="entry name" value="Winged helix' DNA-binding domain"/>
    <property type="match status" value="1"/>
</dbReference>
<name>A0ABR9S8U7_9BURK</name>
<evidence type="ECO:0000259" key="2">
    <source>
        <dbReference type="Pfam" id="PF12727"/>
    </source>
</evidence>
<organism evidence="3 4">
    <name type="scientific">Ramlibacter pallidus</name>
    <dbReference type="NCBI Taxonomy" id="2780087"/>
    <lineage>
        <taxon>Bacteria</taxon>
        <taxon>Pseudomonadati</taxon>
        <taxon>Pseudomonadota</taxon>
        <taxon>Betaproteobacteria</taxon>
        <taxon>Burkholderiales</taxon>
        <taxon>Comamonadaceae</taxon>
        <taxon>Ramlibacter</taxon>
    </lineage>
</organism>
<dbReference type="Pfam" id="PF00126">
    <property type="entry name" value="HTH_1"/>
    <property type="match status" value="1"/>
</dbReference>
<dbReference type="EMBL" id="JADDIV010000006">
    <property type="protein sequence ID" value="MBE7369969.1"/>
    <property type="molecule type" value="Genomic_DNA"/>
</dbReference>
<dbReference type="InterPro" id="IPR000847">
    <property type="entry name" value="LysR_HTH_N"/>
</dbReference>
<dbReference type="Pfam" id="PF12727">
    <property type="entry name" value="PBP_like"/>
    <property type="match status" value="1"/>
</dbReference>
<dbReference type="Gene3D" id="1.10.10.10">
    <property type="entry name" value="Winged helix-like DNA-binding domain superfamily/Winged helix DNA-binding domain"/>
    <property type="match status" value="1"/>
</dbReference>
<feature type="domain" description="HTH lysR-type" evidence="1">
    <location>
        <begin position="24"/>
        <end position="81"/>
    </location>
</feature>
<feature type="domain" description="PBP" evidence="2">
    <location>
        <begin position="139"/>
        <end position="321"/>
    </location>
</feature>
<dbReference type="Proteomes" id="UP000806285">
    <property type="component" value="Unassembled WGS sequence"/>
</dbReference>
<evidence type="ECO:0000259" key="1">
    <source>
        <dbReference type="Pfam" id="PF00126"/>
    </source>
</evidence>
<sequence>MRKVELSYAFAARKPGGWIRNALMDLLHAVQEQGSISKAAAALGLSYRHVWGELKRWEGELGQPLILWEKGQRARLSPLGEKLLWAERQAQARLAPQIEALQADLERAFAGAFDPEAQVLALFASHDEGLTLLRGFAVDQARLHLDIRFCGSVDAIAALNEGRCTLAGFHACLQPGFGAETRRSYQPLLEPGRHKLIGFAQRTQGLIVAAGNPLRLGSLREAAFRGARFANRALGSGTRLLCDELLARDGLGPQHLNGYDHVEPSHAAVAQAVAAGAVDAGLGIEAAAQARGLGFVPLLEEHYFLVCLKDALDAPPVAALRAQLQGDAWQHALRTLAGYVPWRSGEVLSLTEELPWWTLPPKRKARRA</sequence>
<gene>
    <name evidence="3" type="ORF">IM787_20570</name>
</gene>
<reference evidence="3 4" key="1">
    <citation type="submission" date="2020-10" db="EMBL/GenBank/DDBJ databases">
        <title>Ramlibacter sp. HM2 16S ribosomal RNA gene Genome sequencing and assembly.</title>
        <authorList>
            <person name="Kang M."/>
        </authorList>
    </citation>
    <scope>NUCLEOTIDE SEQUENCE [LARGE SCALE GENOMIC DNA]</scope>
    <source>
        <strain evidence="3 4">HM2</strain>
    </source>
</reference>
<dbReference type="InterPro" id="IPR024370">
    <property type="entry name" value="PBP_domain"/>
</dbReference>
<accession>A0ABR9S8U7</accession>
<dbReference type="InterPro" id="IPR036388">
    <property type="entry name" value="WH-like_DNA-bd_sf"/>
</dbReference>
<proteinExistence type="predicted"/>
<evidence type="ECO:0000313" key="3">
    <source>
        <dbReference type="EMBL" id="MBE7369969.1"/>
    </source>
</evidence>
<dbReference type="Gene3D" id="3.40.190.10">
    <property type="entry name" value="Periplasmic binding protein-like II"/>
    <property type="match status" value="1"/>
</dbReference>
<keyword evidence="4" id="KW-1185">Reference proteome</keyword>
<dbReference type="PANTHER" id="PTHR38431:SF1">
    <property type="entry name" value="BLL2305 PROTEIN"/>
    <property type="match status" value="1"/>
</dbReference>
<dbReference type="SUPFAM" id="SSF53850">
    <property type="entry name" value="Periplasmic binding protein-like II"/>
    <property type="match status" value="1"/>
</dbReference>
<dbReference type="InterPro" id="IPR036390">
    <property type="entry name" value="WH_DNA-bd_sf"/>
</dbReference>
<dbReference type="RefSeq" id="WP_193678595.1">
    <property type="nucleotide sequence ID" value="NZ_JADDIV010000006.1"/>
</dbReference>
<evidence type="ECO:0000313" key="4">
    <source>
        <dbReference type="Proteomes" id="UP000806285"/>
    </source>
</evidence>
<protein>
    <submittedName>
        <fullName evidence="3">Helix-turn-helix transcriptional regulator</fullName>
    </submittedName>
</protein>